<dbReference type="PANTHER" id="PTHR37543">
    <property type="entry name" value="CCCH ZINC FINGER DNA BINDING PROTEIN (AFU_ORTHOLOGUE AFUA_5G12760)"/>
    <property type="match status" value="1"/>
</dbReference>
<sequence length="419" mass="47860">MTDMEMSMDVAPGYNALAAQAEYGELLKQDESRNRFITARYLNDDYIEDPFVAVVVDGDGAIFTDELLNDPILAADRLKDAIRAQLLEMPSLPIGIPIVVRIYANLQGLAKTVTANRIIEHTKMLSFPSQFNFECDSFDFVDVGWNKEAADSKIRTIFNHYYKNKQCRRIFLAGVSHDDGYLNDLKDFKGDQGERITLVESYPARPGFMRFGLPITSFPGIFRNEMLPSHGAPQPTRESQEQRPLQPFQVHQSDHGSVEHVRSDSYPSPVEMKCPTQEKELVREILQGKRKGILYNRNRVRLDRVLKHPGGLNEPHQVSYERKRQGRKFCNQHYLGGGCPKRERGCKLVHNVLLKPEELGVLRFLARTSFRCYTGVRCDDSLCFMSHTCLYPKYECQDAGCKHKVHLEGGPESDDRKPK</sequence>
<keyword evidence="5" id="KW-1185">Reference proteome</keyword>
<feature type="compositionally biased region" description="Basic and acidic residues" evidence="1">
    <location>
        <begin position="252"/>
        <end position="263"/>
    </location>
</feature>
<feature type="region of interest" description="Disordered" evidence="1">
    <location>
        <begin position="224"/>
        <end position="272"/>
    </location>
</feature>
<reference evidence="4 5" key="1">
    <citation type="submission" date="2023-01" db="EMBL/GenBank/DDBJ databases">
        <title>Analysis of 21 Apiospora genomes using comparative genomics revels a genus with tremendous synthesis potential of carbohydrate active enzymes and secondary metabolites.</title>
        <authorList>
            <person name="Sorensen T."/>
        </authorList>
    </citation>
    <scope>NUCLEOTIDE SEQUENCE [LARGE SCALE GENOMIC DNA]</scope>
    <source>
        <strain evidence="4 5">CBS 83171</strain>
    </source>
</reference>
<organism evidence="4 5">
    <name type="scientific">Apiospora saccharicola</name>
    <dbReference type="NCBI Taxonomy" id="335842"/>
    <lineage>
        <taxon>Eukaryota</taxon>
        <taxon>Fungi</taxon>
        <taxon>Dikarya</taxon>
        <taxon>Ascomycota</taxon>
        <taxon>Pezizomycotina</taxon>
        <taxon>Sordariomycetes</taxon>
        <taxon>Xylariomycetidae</taxon>
        <taxon>Amphisphaeriales</taxon>
        <taxon>Apiosporaceae</taxon>
        <taxon>Apiospora</taxon>
    </lineage>
</organism>
<evidence type="ECO:0000256" key="1">
    <source>
        <dbReference type="SAM" id="MobiDB-lite"/>
    </source>
</evidence>
<feature type="domain" description="DUF7923" evidence="2">
    <location>
        <begin position="48"/>
        <end position="222"/>
    </location>
</feature>
<feature type="domain" description="C3H1-type" evidence="3">
    <location>
        <begin position="322"/>
        <end position="351"/>
    </location>
</feature>
<dbReference type="Pfam" id="PF25540">
    <property type="entry name" value="DUF7923"/>
    <property type="match status" value="1"/>
</dbReference>
<gene>
    <name evidence="4" type="ORF">PG996_004807</name>
</gene>
<dbReference type="EMBL" id="JAQQWM010000002">
    <property type="protein sequence ID" value="KAK8078637.1"/>
    <property type="molecule type" value="Genomic_DNA"/>
</dbReference>
<name>A0ABR1W6F3_9PEZI</name>
<dbReference type="Pfam" id="PF25542">
    <property type="entry name" value="zf-CCCH_12"/>
    <property type="match status" value="1"/>
</dbReference>
<evidence type="ECO:0000313" key="4">
    <source>
        <dbReference type="EMBL" id="KAK8078637.1"/>
    </source>
</evidence>
<evidence type="ECO:0000259" key="2">
    <source>
        <dbReference type="Pfam" id="PF25540"/>
    </source>
</evidence>
<dbReference type="InterPro" id="IPR000571">
    <property type="entry name" value="Znf_CCCH"/>
</dbReference>
<dbReference type="InterPro" id="IPR057683">
    <property type="entry name" value="DUF7923"/>
</dbReference>
<evidence type="ECO:0000259" key="3">
    <source>
        <dbReference type="Pfam" id="PF25542"/>
    </source>
</evidence>
<accession>A0ABR1W6F3</accession>
<proteinExistence type="predicted"/>
<dbReference type="PANTHER" id="PTHR37543:SF1">
    <property type="entry name" value="CCCH ZINC FINGER DNA BINDING PROTEIN (AFU_ORTHOLOGUE AFUA_5G12760)"/>
    <property type="match status" value="1"/>
</dbReference>
<protein>
    <recommendedName>
        <fullName evidence="6">C3H1-type domain-containing protein</fullName>
    </recommendedName>
</protein>
<evidence type="ECO:0000313" key="5">
    <source>
        <dbReference type="Proteomes" id="UP001446871"/>
    </source>
</evidence>
<evidence type="ECO:0008006" key="6">
    <source>
        <dbReference type="Google" id="ProtNLM"/>
    </source>
</evidence>
<comment type="caution">
    <text evidence="4">The sequence shown here is derived from an EMBL/GenBank/DDBJ whole genome shotgun (WGS) entry which is preliminary data.</text>
</comment>
<dbReference type="Proteomes" id="UP001446871">
    <property type="component" value="Unassembled WGS sequence"/>
</dbReference>